<comment type="pathway">
    <text evidence="1">Carbohydrate degradation; 2-deoxy-D-ribose 1-phosphate degradation; D-glyceraldehyde 3-phosphate and acetaldehyde from 2-deoxy-alpha-D-ribose 1-phosphate: step 2/2.</text>
</comment>
<organism evidence="9 10">
    <name type="scientific">Macrostomum lignano</name>
    <dbReference type="NCBI Taxonomy" id="282301"/>
    <lineage>
        <taxon>Eukaryota</taxon>
        <taxon>Metazoa</taxon>
        <taxon>Spiralia</taxon>
        <taxon>Lophotrochozoa</taxon>
        <taxon>Platyhelminthes</taxon>
        <taxon>Rhabditophora</taxon>
        <taxon>Macrostomorpha</taxon>
        <taxon>Macrostomida</taxon>
        <taxon>Macrostomidae</taxon>
        <taxon>Macrostomum</taxon>
    </lineage>
</organism>
<dbReference type="Gene3D" id="3.20.20.70">
    <property type="entry name" value="Aldolase class I"/>
    <property type="match status" value="1"/>
</dbReference>
<dbReference type="InterPro" id="IPR011343">
    <property type="entry name" value="DeoC"/>
</dbReference>
<dbReference type="UniPathway" id="UPA00002">
    <property type="reaction ID" value="UER00468"/>
</dbReference>
<dbReference type="CDD" id="cd00959">
    <property type="entry name" value="DeoC"/>
    <property type="match status" value="1"/>
</dbReference>
<keyword evidence="5" id="KW-0704">Schiff base</keyword>
<dbReference type="NCBIfam" id="TIGR00126">
    <property type="entry name" value="deoC"/>
    <property type="match status" value="1"/>
</dbReference>
<sequence length="333" mass="36165">AKHTALPLPTDLLDGVCISANSLAEHCRWGTRRYRLDSETANSSNDGKLYRLGWLLKAASLIDLTTLAGDDCPSNVVRLCHKARRPFAFAVLDKLEFEHGIDKDELHTAAVCLYPYQLAAAKSALDQIGASNRIRLACVATGFPSGQYGLESRLAEIRWAVEQGANEVDIVINRTLALQGRWSDVYEEVRAMREACGPSVCLKTILGVGELAAYETVYKASLVCMYAGADFIKTSTGKESVNATLPLSLVMLRAISEFHARTGRRVGFKPAGGIRTAADALDYLHLVQFALGPDWLQPNLLRIGASSLLGEIEKSAFRLLIGRDATAGDLPMA</sequence>
<dbReference type="WBParaSite" id="maker-uti_cns_0002038-snap-gene-0.12-mRNA-1">
    <property type="protein sequence ID" value="maker-uti_cns_0002038-snap-gene-0.12-mRNA-1"/>
    <property type="gene ID" value="maker-uti_cns_0002038-snap-gene-0.12"/>
</dbReference>
<dbReference type="SMART" id="SM01133">
    <property type="entry name" value="DeoC"/>
    <property type="match status" value="1"/>
</dbReference>
<comment type="similarity">
    <text evidence="2">Belongs to the DeoC/FbaB aldolase family. DeoC type 2 subfamily.</text>
</comment>
<evidence type="ECO:0000256" key="6">
    <source>
        <dbReference type="ARBA" id="ARBA00031814"/>
    </source>
</evidence>
<evidence type="ECO:0000256" key="8">
    <source>
        <dbReference type="ARBA" id="ARBA00048791"/>
    </source>
</evidence>
<reference evidence="10" key="1">
    <citation type="submission" date="2016-11" db="UniProtKB">
        <authorList>
            <consortium name="WormBaseParasite"/>
        </authorList>
    </citation>
    <scope>IDENTIFICATION</scope>
</reference>
<dbReference type="GO" id="GO:0016052">
    <property type="term" value="P:carbohydrate catabolic process"/>
    <property type="evidence" value="ECO:0007669"/>
    <property type="project" value="TreeGrafter"/>
</dbReference>
<comment type="catalytic activity">
    <reaction evidence="8">
        <text>2-deoxy-D-ribose 5-phosphate = D-glyceraldehyde 3-phosphate + acetaldehyde</text>
        <dbReference type="Rhea" id="RHEA:12821"/>
        <dbReference type="ChEBI" id="CHEBI:15343"/>
        <dbReference type="ChEBI" id="CHEBI:59776"/>
        <dbReference type="ChEBI" id="CHEBI:62877"/>
        <dbReference type="EC" id="4.1.2.4"/>
    </reaction>
</comment>
<evidence type="ECO:0000256" key="1">
    <source>
        <dbReference type="ARBA" id="ARBA00004816"/>
    </source>
</evidence>
<dbReference type="AlphaFoldDB" id="A0A1I8GIW0"/>
<dbReference type="GO" id="GO:0004139">
    <property type="term" value="F:deoxyribose-phosphate aldolase activity"/>
    <property type="evidence" value="ECO:0007669"/>
    <property type="project" value="UniProtKB-EC"/>
</dbReference>
<evidence type="ECO:0000256" key="7">
    <source>
        <dbReference type="ARBA" id="ARBA00032755"/>
    </source>
</evidence>
<dbReference type="GO" id="GO:0009264">
    <property type="term" value="P:deoxyribonucleotide catabolic process"/>
    <property type="evidence" value="ECO:0007669"/>
    <property type="project" value="InterPro"/>
</dbReference>
<dbReference type="STRING" id="282301.A0A1I8GIW0"/>
<dbReference type="SUPFAM" id="SSF51569">
    <property type="entry name" value="Aldolase"/>
    <property type="match status" value="1"/>
</dbReference>
<accession>A0A1I8GIW0</accession>
<evidence type="ECO:0000313" key="10">
    <source>
        <dbReference type="WBParaSite" id="maker-uti_cns_0002038-snap-gene-0.12-mRNA-1"/>
    </source>
</evidence>
<evidence type="ECO:0000256" key="5">
    <source>
        <dbReference type="ARBA" id="ARBA00023270"/>
    </source>
</evidence>
<dbReference type="PANTHER" id="PTHR10889:SF3">
    <property type="entry name" value="DEOXYRIBOSE-PHOSPHATE ALDOLASE"/>
    <property type="match status" value="1"/>
</dbReference>
<dbReference type="EC" id="4.1.2.4" evidence="3"/>
<dbReference type="OrthoDB" id="70823at2759"/>
<dbReference type="InterPro" id="IPR002915">
    <property type="entry name" value="DeoC/FbaB/LacD_aldolase"/>
</dbReference>
<evidence type="ECO:0000313" key="9">
    <source>
        <dbReference type="Proteomes" id="UP000095280"/>
    </source>
</evidence>
<dbReference type="Pfam" id="PF01791">
    <property type="entry name" value="DeoC"/>
    <property type="match status" value="1"/>
</dbReference>
<evidence type="ECO:0000256" key="3">
    <source>
        <dbReference type="ARBA" id="ARBA00012515"/>
    </source>
</evidence>
<protein>
    <recommendedName>
        <fullName evidence="3">deoxyribose-phosphate aldolase</fullName>
        <ecNumber evidence="3">4.1.2.4</ecNumber>
    </recommendedName>
    <alternativeName>
        <fullName evidence="7">2-deoxy-D-ribose 5-phosphate aldolase</fullName>
    </alternativeName>
    <alternativeName>
        <fullName evidence="6">Phosphodeoxyriboaldolase</fullName>
    </alternativeName>
</protein>
<name>A0A1I8GIW0_9PLAT</name>
<keyword evidence="4" id="KW-0456">Lyase</keyword>
<dbReference type="PANTHER" id="PTHR10889">
    <property type="entry name" value="DEOXYRIBOSE-PHOSPHATE ALDOLASE"/>
    <property type="match status" value="1"/>
</dbReference>
<keyword evidence="9" id="KW-1185">Reference proteome</keyword>
<dbReference type="InterPro" id="IPR013785">
    <property type="entry name" value="Aldolase_TIM"/>
</dbReference>
<dbReference type="GO" id="GO:0046386">
    <property type="term" value="P:deoxyribose phosphate catabolic process"/>
    <property type="evidence" value="ECO:0007669"/>
    <property type="project" value="UniProtKB-UniPathway"/>
</dbReference>
<dbReference type="GO" id="GO:0005737">
    <property type="term" value="C:cytoplasm"/>
    <property type="evidence" value="ECO:0007669"/>
    <property type="project" value="InterPro"/>
</dbReference>
<dbReference type="Proteomes" id="UP000095280">
    <property type="component" value="Unplaced"/>
</dbReference>
<evidence type="ECO:0000256" key="2">
    <source>
        <dbReference type="ARBA" id="ARBA00009473"/>
    </source>
</evidence>
<proteinExistence type="inferred from homology"/>
<evidence type="ECO:0000256" key="4">
    <source>
        <dbReference type="ARBA" id="ARBA00023239"/>
    </source>
</evidence>